<keyword evidence="1" id="KW-0812">Transmembrane</keyword>
<feature type="transmembrane region" description="Helical" evidence="1">
    <location>
        <begin position="21"/>
        <end position="38"/>
    </location>
</feature>
<dbReference type="EMBL" id="JBHSPR010000013">
    <property type="protein sequence ID" value="MFC6018079.1"/>
    <property type="molecule type" value="Genomic_DNA"/>
</dbReference>
<feature type="transmembrane region" description="Helical" evidence="1">
    <location>
        <begin position="74"/>
        <end position="96"/>
    </location>
</feature>
<keyword evidence="1" id="KW-0472">Membrane</keyword>
<evidence type="ECO:0000313" key="2">
    <source>
        <dbReference type="EMBL" id="MFC6018079.1"/>
    </source>
</evidence>
<gene>
    <name evidence="2" type="ORF">ACFP2T_17950</name>
</gene>
<sequence length="150" mass="16277">MTSTAVHNDIRRSAIPTEVRVAFLLWMGALAAGAIEIALHDVEIAGLAVRLGIYAVVAAIALRMRAGRNWARLVLAIGLGIFGTLSLVLEPITWLLDGNSLVDAVGRTDLTGALTATSRILHVLCVWIAVPFMFRPRANTYFNRRDVGQE</sequence>
<name>A0ABW1KB94_9ACTN</name>
<dbReference type="Proteomes" id="UP001596203">
    <property type="component" value="Unassembled WGS sequence"/>
</dbReference>
<proteinExistence type="predicted"/>
<organism evidence="2 3">
    <name type="scientific">Plantactinospora solaniradicis</name>
    <dbReference type="NCBI Taxonomy" id="1723736"/>
    <lineage>
        <taxon>Bacteria</taxon>
        <taxon>Bacillati</taxon>
        <taxon>Actinomycetota</taxon>
        <taxon>Actinomycetes</taxon>
        <taxon>Micromonosporales</taxon>
        <taxon>Micromonosporaceae</taxon>
        <taxon>Plantactinospora</taxon>
    </lineage>
</organism>
<protein>
    <submittedName>
        <fullName evidence="2">Uncharacterized protein</fullName>
    </submittedName>
</protein>
<comment type="caution">
    <text evidence="2">The sequence shown here is derived from an EMBL/GenBank/DDBJ whole genome shotgun (WGS) entry which is preliminary data.</text>
</comment>
<keyword evidence="3" id="KW-1185">Reference proteome</keyword>
<feature type="transmembrane region" description="Helical" evidence="1">
    <location>
        <begin position="116"/>
        <end position="134"/>
    </location>
</feature>
<accession>A0ABW1KB94</accession>
<dbReference type="RefSeq" id="WP_377423084.1">
    <property type="nucleotide sequence ID" value="NZ_JBHSPR010000013.1"/>
</dbReference>
<reference evidence="3" key="1">
    <citation type="journal article" date="2019" name="Int. J. Syst. Evol. Microbiol.">
        <title>The Global Catalogue of Microorganisms (GCM) 10K type strain sequencing project: providing services to taxonomists for standard genome sequencing and annotation.</title>
        <authorList>
            <consortium name="The Broad Institute Genomics Platform"/>
            <consortium name="The Broad Institute Genome Sequencing Center for Infectious Disease"/>
            <person name="Wu L."/>
            <person name="Ma J."/>
        </authorList>
    </citation>
    <scope>NUCLEOTIDE SEQUENCE [LARGE SCALE GENOMIC DNA]</scope>
    <source>
        <strain evidence="3">ZS-35-S2</strain>
    </source>
</reference>
<feature type="transmembrane region" description="Helical" evidence="1">
    <location>
        <begin position="44"/>
        <end position="62"/>
    </location>
</feature>
<evidence type="ECO:0000256" key="1">
    <source>
        <dbReference type="SAM" id="Phobius"/>
    </source>
</evidence>
<evidence type="ECO:0000313" key="3">
    <source>
        <dbReference type="Proteomes" id="UP001596203"/>
    </source>
</evidence>
<keyword evidence="1" id="KW-1133">Transmembrane helix</keyword>